<sequence>MFKLSTSFVLLTALAALAPVQGAPALAARQGSDVHRQNALDAQRLNAQYATIKATDSCRSGENACVDGGFAQCIAGKWVVQPCAGALRCYALPLVNAPGTSNACDTQEGAELRFKNAGVQGGTRGNGSSSPPAPAEDDEDIPDCDDEDEEDLAERAFAEDETYRYFYRRQLPEEDEEPTLPISSVVPVSSLPVPSVSASASIEPSSAVPSITGTPSSSSSAAIVTPTVVIGDDGIVTVTLVSTVTETATDCGLATSSTPVPRTVVSSVASSSAVLSSSGIPTSRPTASSSSAPITLVAAPTPSSFTFELSPTA</sequence>
<dbReference type="OMA" id="CTMVENV"/>
<dbReference type="AlphaFoldDB" id="A8P5T5"/>
<dbReference type="InParanoid" id="A8P5T5"/>
<feature type="region of interest" description="Disordered" evidence="1">
    <location>
        <begin position="117"/>
        <end position="150"/>
    </location>
</feature>
<feature type="compositionally biased region" description="Acidic residues" evidence="1">
    <location>
        <begin position="135"/>
        <end position="150"/>
    </location>
</feature>
<evidence type="ECO:0000313" key="3">
    <source>
        <dbReference type="EMBL" id="EAU82825.1"/>
    </source>
</evidence>
<dbReference type="OrthoDB" id="2362516at2759"/>
<evidence type="ECO:0000256" key="1">
    <source>
        <dbReference type="SAM" id="MobiDB-lite"/>
    </source>
</evidence>
<proteinExistence type="predicted"/>
<dbReference type="EMBL" id="AACS02000011">
    <property type="protein sequence ID" value="EAU82825.1"/>
    <property type="molecule type" value="Genomic_DNA"/>
</dbReference>
<gene>
    <name evidence="3" type="ORF">CC1G_11342</name>
</gene>
<dbReference type="eggNOG" id="ENOG502SGXN">
    <property type="taxonomic scope" value="Eukaryota"/>
</dbReference>
<feature type="region of interest" description="Disordered" evidence="1">
    <location>
        <begin position="200"/>
        <end position="220"/>
    </location>
</feature>
<accession>A8P5T5</accession>
<dbReference type="RefSeq" id="XP_001839019.1">
    <property type="nucleotide sequence ID" value="XM_001838967.2"/>
</dbReference>
<dbReference type="KEGG" id="cci:CC1G_11342"/>
<dbReference type="VEuPathDB" id="FungiDB:CC1G_11342"/>
<keyword evidence="4" id="KW-1185">Reference proteome</keyword>
<reference evidence="3 4" key="1">
    <citation type="journal article" date="2010" name="Proc. Natl. Acad. Sci. U.S.A.">
        <title>Insights into evolution of multicellular fungi from the assembled chromosomes of the mushroom Coprinopsis cinerea (Coprinus cinereus).</title>
        <authorList>
            <person name="Stajich J.E."/>
            <person name="Wilke S.K."/>
            <person name="Ahren D."/>
            <person name="Au C.H."/>
            <person name="Birren B.W."/>
            <person name="Borodovsky M."/>
            <person name="Burns C."/>
            <person name="Canback B."/>
            <person name="Casselton L.A."/>
            <person name="Cheng C.K."/>
            <person name="Deng J."/>
            <person name="Dietrich F.S."/>
            <person name="Fargo D.C."/>
            <person name="Farman M.L."/>
            <person name="Gathman A.C."/>
            <person name="Goldberg J."/>
            <person name="Guigo R."/>
            <person name="Hoegger P.J."/>
            <person name="Hooker J.B."/>
            <person name="Huggins A."/>
            <person name="James T.Y."/>
            <person name="Kamada T."/>
            <person name="Kilaru S."/>
            <person name="Kodira C."/>
            <person name="Kues U."/>
            <person name="Kupfer D."/>
            <person name="Kwan H.S."/>
            <person name="Lomsadze A."/>
            <person name="Li W."/>
            <person name="Lilly W.W."/>
            <person name="Ma L.J."/>
            <person name="Mackey A.J."/>
            <person name="Manning G."/>
            <person name="Martin F."/>
            <person name="Muraguchi H."/>
            <person name="Natvig D.O."/>
            <person name="Palmerini H."/>
            <person name="Ramesh M.A."/>
            <person name="Rehmeyer C.J."/>
            <person name="Roe B.A."/>
            <person name="Shenoy N."/>
            <person name="Stanke M."/>
            <person name="Ter-Hovhannisyan V."/>
            <person name="Tunlid A."/>
            <person name="Velagapudi R."/>
            <person name="Vision T.J."/>
            <person name="Zeng Q."/>
            <person name="Zolan M.E."/>
            <person name="Pukkila P.J."/>
        </authorList>
    </citation>
    <scope>NUCLEOTIDE SEQUENCE [LARGE SCALE GENOMIC DNA]</scope>
    <source>
        <strain evidence="4">Okayama-7 / 130 / ATCC MYA-4618 / FGSC 9003</strain>
    </source>
</reference>
<feature type="chain" id="PRO_5002727670" description="Carbohydrate-binding module family 19 domain-containing protein" evidence="2">
    <location>
        <begin position="23"/>
        <end position="313"/>
    </location>
</feature>
<protein>
    <recommendedName>
        <fullName evidence="5">Carbohydrate-binding module family 19 domain-containing protein</fullName>
    </recommendedName>
</protein>
<dbReference type="Proteomes" id="UP000001861">
    <property type="component" value="Unassembled WGS sequence"/>
</dbReference>
<evidence type="ECO:0000256" key="2">
    <source>
        <dbReference type="SAM" id="SignalP"/>
    </source>
</evidence>
<evidence type="ECO:0008006" key="5">
    <source>
        <dbReference type="Google" id="ProtNLM"/>
    </source>
</evidence>
<name>A8P5T5_COPC7</name>
<organism evidence="3 4">
    <name type="scientific">Coprinopsis cinerea (strain Okayama-7 / 130 / ATCC MYA-4618 / FGSC 9003)</name>
    <name type="common">Inky cap fungus</name>
    <name type="synonym">Hormographiella aspergillata</name>
    <dbReference type="NCBI Taxonomy" id="240176"/>
    <lineage>
        <taxon>Eukaryota</taxon>
        <taxon>Fungi</taxon>
        <taxon>Dikarya</taxon>
        <taxon>Basidiomycota</taxon>
        <taxon>Agaricomycotina</taxon>
        <taxon>Agaricomycetes</taxon>
        <taxon>Agaricomycetidae</taxon>
        <taxon>Agaricales</taxon>
        <taxon>Agaricineae</taxon>
        <taxon>Psathyrellaceae</taxon>
        <taxon>Coprinopsis</taxon>
    </lineage>
</organism>
<comment type="caution">
    <text evidence="3">The sequence shown here is derived from an EMBL/GenBank/DDBJ whole genome shotgun (WGS) entry which is preliminary data.</text>
</comment>
<dbReference type="GeneID" id="6015619"/>
<feature type="signal peptide" evidence="2">
    <location>
        <begin position="1"/>
        <end position="22"/>
    </location>
</feature>
<evidence type="ECO:0000313" key="4">
    <source>
        <dbReference type="Proteomes" id="UP000001861"/>
    </source>
</evidence>
<keyword evidence="2" id="KW-0732">Signal</keyword>